<dbReference type="PANTHER" id="PTHR30137">
    <property type="entry name" value="LUCIFERASE-LIKE MONOOXYGENASE"/>
    <property type="match status" value="1"/>
</dbReference>
<dbReference type="GO" id="GO:0047646">
    <property type="term" value="F:alkanal monooxygenase (FMN-linked) activity"/>
    <property type="evidence" value="ECO:0007669"/>
    <property type="project" value="UniProtKB-EC"/>
</dbReference>
<dbReference type="Gene3D" id="3.20.20.30">
    <property type="entry name" value="Luciferase-like domain"/>
    <property type="match status" value="1"/>
</dbReference>
<proteinExistence type="predicted"/>
<evidence type="ECO:0000313" key="5">
    <source>
        <dbReference type="Proteomes" id="UP000360750"/>
    </source>
</evidence>
<keyword evidence="2 4" id="KW-0503">Monooxygenase</keyword>
<dbReference type="InterPro" id="IPR050766">
    <property type="entry name" value="Bact_Lucif_Oxidored"/>
</dbReference>
<comment type="caution">
    <text evidence="4">The sequence shown here is derived from an EMBL/GenBank/DDBJ whole genome shotgun (WGS) entry which is preliminary data.</text>
</comment>
<dbReference type="PANTHER" id="PTHR30137:SF8">
    <property type="entry name" value="BLR5498 PROTEIN"/>
    <property type="match status" value="1"/>
</dbReference>
<dbReference type="RefSeq" id="WP_131735208.1">
    <property type="nucleotide sequence ID" value="NZ_CAACYD010000007.1"/>
</dbReference>
<sequence length="393" mass="43752">MKFSLFYVLESPDRDFRRAYEEMLSQVEIAERLGFDGVWLAEHHGSAYGSMPSPQVAAAAIASRTSRIRIGIAVSNLTLAWPVRIAEDYAMVDVISGGRLDFGVGRGYQPHEFRAMGVADKQDVSREVFNEAFQIVTGLWTKAVGEPYTFHGKHFHIDGVDCRPTPVQKPTPPIYVASISPETFDLVADHGHDMLVTPTLMTLPELNGFVVNAKRTLMHRGRDPLSLDFPMNWQIHLADDDAQAVAEARPCLEWYFENVMSAVPQGESTPAGYERYAALAEAAAEGAMSLTGLREGGVCYVGDPDGLIREIEILREETGLDHLICWMRFGGMAHEHVVKSMELLAEHVMPHFADAPPLIPRALREEEPAIANDRFLEIEFPHEEGETHELSRG</sequence>
<keyword evidence="1 4" id="KW-0560">Oxidoreductase</keyword>
<protein>
    <submittedName>
        <fullName evidence="4">Alkanal monooxygenase alpha chain</fullName>
        <ecNumber evidence="4">1.14.14.3</ecNumber>
    </submittedName>
</protein>
<dbReference type="GeneID" id="60751884"/>
<evidence type="ECO:0000256" key="1">
    <source>
        <dbReference type="ARBA" id="ARBA00023002"/>
    </source>
</evidence>
<dbReference type="SUPFAM" id="SSF51679">
    <property type="entry name" value="Bacterial luciferase-like"/>
    <property type="match status" value="1"/>
</dbReference>
<evidence type="ECO:0000313" key="4">
    <source>
        <dbReference type="EMBL" id="VFA90330.1"/>
    </source>
</evidence>
<dbReference type="InterPro" id="IPR036661">
    <property type="entry name" value="Luciferase-like_sf"/>
</dbReference>
<dbReference type="EMBL" id="CAACYD010000007">
    <property type="protein sequence ID" value="VFA90330.1"/>
    <property type="molecule type" value="Genomic_DNA"/>
</dbReference>
<evidence type="ECO:0000259" key="3">
    <source>
        <dbReference type="Pfam" id="PF00296"/>
    </source>
</evidence>
<reference evidence="4 5" key="1">
    <citation type="submission" date="2019-02" db="EMBL/GenBank/DDBJ databases">
        <authorList>
            <consortium name="Pathogen Informatics"/>
        </authorList>
    </citation>
    <scope>NUCLEOTIDE SEQUENCE [LARGE SCALE GENOMIC DNA]</scope>
    <source>
        <strain evidence="4 5">3012STDY6756503</strain>
    </source>
</reference>
<dbReference type="InterPro" id="IPR011251">
    <property type="entry name" value="Luciferase-like_dom"/>
</dbReference>
<dbReference type="Proteomes" id="UP000360750">
    <property type="component" value="Unassembled WGS sequence"/>
</dbReference>
<gene>
    <name evidence="4" type="primary">luxA_4</name>
    <name evidence="4" type="ORF">NCTC8139_03913</name>
</gene>
<feature type="domain" description="Luciferase-like" evidence="3">
    <location>
        <begin position="1"/>
        <end position="322"/>
    </location>
</feature>
<name>A0ABD7V7U5_9ACTN</name>
<dbReference type="Pfam" id="PF00296">
    <property type="entry name" value="Bac_luciferase"/>
    <property type="match status" value="1"/>
</dbReference>
<dbReference type="AlphaFoldDB" id="A0ABD7V7U5"/>
<evidence type="ECO:0000256" key="2">
    <source>
        <dbReference type="ARBA" id="ARBA00023033"/>
    </source>
</evidence>
<accession>A0ABD7V7U5</accession>
<organism evidence="4 5">
    <name type="scientific">Gordonia paraffinivorans</name>
    <dbReference type="NCBI Taxonomy" id="175628"/>
    <lineage>
        <taxon>Bacteria</taxon>
        <taxon>Bacillati</taxon>
        <taxon>Actinomycetota</taxon>
        <taxon>Actinomycetes</taxon>
        <taxon>Mycobacteriales</taxon>
        <taxon>Gordoniaceae</taxon>
        <taxon>Gordonia</taxon>
    </lineage>
</organism>
<dbReference type="EC" id="1.14.14.3" evidence="4"/>